<evidence type="ECO:0000256" key="4">
    <source>
        <dbReference type="ARBA" id="ARBA00022679"/>
    </source>
</evidence>
<feature type="domain" description="PAS" evidence="7">
    <location>
        <begin position="259"/>
        <end position="332"/>
    </location>
</feature>
<dbReference type="PROSITE" id="PS50113">
    <property type="entry name" value="PAC"/>
    <property type="match status" value="3"/>
</dbReference>
<evidence type="ECO:0000259" key="6">
    <source>
        <dbReference type="PROSITE" id="PS50109"/>
    </source>
</evidence>
<evidence type="ECO:0000259" key="8">
    <source>
        <dbReference type="PROSITE" id="PS50113"/>
    </source>
</evidence>
<proteinExistence type="predicted"/>
<name>A0ABW9UTN4_9SPHN</name>
<evidence type="ECO:0000259" key="7">
    <source>
        <dbReference type="PROSITE" id="PS50112"/>
    </source>
</evidence>
<dbReference type="Pfam" id="PF08447">
    <property type="entry name" value="PAS_3"/>
    <property type="match status" value="2"/>
</dbReference>
<organism evidence="9 10">
    <name type="scientific">Pelagerythrobacter marinus</name>
    <dbReference type="NCBI Taxonomy" id="538382"/>
    <lineage>
        <taxon>Bacteria</taxon>
        <taxon>Pseudomonadati</taxon>
        <taxon>Pseudomonadota</taxon>
        <taxon>Alphaproteobacteria</taxon>
        <taxon>Sphingomonadales</taxon>
        <taxon>Erythrobacteraceae</taxon>
        <taxon>Pelagerythrobacter</taxon>
    </lineage>
</organism>
<dbReference type="PROSITE" id="PS50112">
    <property type="entry name" value="PAS"/>
    <property type="match status" value="3"/>
</dbReference>
<dbReference type="EC" id="2.7.13.3" evidence="2"/>
<feature type="domain" description="PAS" evidence="7">
    <location>
        <begin position="133"/>
        <end position="188"/>
    </location>
</feature>
<dbReference type="PANTHER" id="PTHR43304">
    <property type="entry name" value="PHYTOCHROME-LIKE PROTEIN CPH1"/>
    <property type="match status" value="1"/>
</dbReference>
<feature type="domain" description="PAC" evidence="8">
    <location>
        <begin position="327"/>
        <end position="377"/>
    </location>
</feature>
<dbReference type="NCBIfam" id="TIGR00229">
    <property type="entry name" value="sensory_box"/>
    <property type="match status" value="3"/>
</dbReference>
<dbReference type="Pfam" id="PF08448">
    <property type="entry name" value="PAS_4"/>
    <property type="match status" value="2"/>
</dbReference>
<dbReference type="InterPro" id="IPR003594">
    <property type="entry name" value="HATPase_dom"/>
</dbReference>
<dbReference type="PANTHER" id="PTHR43304:SF1">
    <property type="entry name" value="PAC DOMAIN-CONTAINING PROTEIN"/>
    <property type="match status" value="1"/>
</dbReference>
<dbReference type="InterPro" id="IPR035965">
    <property type="entry name" value="PAS-like_dom_sf"/>
</dbReference>
<feature type="domain" description="PAC" evidence="8">
    <location>
        <begin position="206"/>
        <end position="258"/>
    </location>
</feature>
<dbReference type="InterPro" id="IPR013655">
    <property type="entry name" value="PAS_fold_3"/>
</dbReference>
<evidence type="ECO:0000313" key="10">
    <source>
        <dbReference type="Proteomes" id="UP000444401"/>
    </source>
</evidence>
<dbReference type="SUPFAM" id="SSF55874">
    <property type="entry name" value="ATPase domain of HSP90 chaperone/DNA topoisomerase II/histidine kinase"/>
    <property type="match status" value="1"/>
</dbReference>
<dbReference type="InterPro" id="IPR001610">
    <property type="entry name" value="PAC"/>
</dbReference>
<evidence type="ECO:0000256" key="2">
    <source>
        <dbReference type="ARBA" id="ARBA00012438"/>
    </source>
</evidence>
<dbReference type="InterPro" id="IPR003661">
    <property type="entry name" value="HisK_dim/P_dom"/>
</dbReference>
<dbReference type="CDD" id="cd00082">
    <property type="entry name" value="HisKA"/>
    <property type="match status" value="1"/>
</dbReference>
<evidence type="ECO:0000256" key="1">
    <source>
        <dbReference type="ARBA" id="ARBA00000085"/>
    </source>
</evidence>
<feature type="domain" description="PAS" evidence="7">
    <location>
        <begin position="378"/>
        <end position="447"/>
    </location>
</feature>
<dbReference type="EMBL" id="WTYO01000002">
    <property type="protein sequence ID" value="MXO68209.1"/>
    <property type="molecule type" value="Genomic_DNA"/>
</dbReference>
<dbReference type="SUPFAM" id="SSF55785">
    <property type="entry name" value="PYP-like sensor domain (PAS domain)"/>
    <property type="match status" value="4"/>
</dbReference>
<dbReference type="RefSeq" id="WP_160732861.1">
    <property type="nucleotide sequence ID" value="NZ_WTYO01000002.1"/>
</dbReference>
<keyword evidence="10" id="KW-1185">Reference proteome</keyword>
<dbReference type="PRINTS" id="PR00344">
    <property type="entry name" value="BCTRLSENSOR"/>
</dbReference>
<comment type="caution">
    <text evidence="9">The sequence shown here is derived from an EMBL/GenBank/DDBJ whole genome shotgun (WGS) entry which is preliminary data.</text>
</comment>
<dbReference type="InterPro" id="IPR013656">
    <property type="entry name" value="PAS_4"/>
</dbReference>
<dbReference type="Gene3D" id="1.10.287.130">
    <property type="match status" value="1"/>
</dbReference>
<dbReference type="SMART" id="SM00086">
    <property type="entry name" value="PAC"/>
    <property type="match status" value="3"/>
</dbReference>
<dbReference type="InterPro" id="IPR005467">
    <property type="entry name" value="His_kinase_dom"/>
</dbReference>
<dbReference type="PROSITE" id="PS50109">
    <property type="entry name" value="HIS_KIN"/>
    <property type="match status" value="1"/>
</dbReference>
<dbReference type="SMART" id="SM00387">
    <property type="entry name" value="HATPase_c"/>
    <property type="match status" value="1"/>
</dbReference>
<feature type="domain" description="PAC" evidence="8">
    <location>
        <begin position="451"/>
        <end position="503"/>
    </location>
</feature>
<dbReference type="InterPro" id="IPR004358">
    <property type="entry name" value="Sig_transdc_His_kin-like_C"/>
</dbReference>
<protein>
    <recommendedName>
        <fullName evidence="2">histidine kinase</fullName>
        <ecNumber evidence="2">2.7.13.3</ecNumber>
    </recommendedName>
</protein>
<dbReference type="InterPro" id="IPR000700">
    <property type="entry name" value="PAS-assoc_C"/>
</dbReference>
<comment type="catalytic activity">
    <reaction evidence="1">
        <text>ATP + protein L-histidine = ADP + protein N-phospho-L-histidine.</text>
        <dbReference type="EC" id="2.7.13.3"/>
    </reaction>
</comment>
<evidence type="ECO:0000313" key="9">
    <source>
        <dbReference type="EMBL" id="MXO68209.1"/>
    </source>
</evidence>
<evidence type="ECO:0000256" key="5">
    <source>
        <dbReference type="ARBA" id="ARBA00022777"/>
    </source>
</evidence>
<dbReference type="Gene3D" id="3.30.450.20">
    <property type="entry name" value="PAS domain"/>
    <property type="match status" value="4"/>
</dbReference>
<gene>
    <name evidence="9" type="ORF">GRI72_05140</name>
</gene>
<accession>A0ABW9UTN4</accession>
<dbReference type="InterPro" id="IPR000014">
    <property type="entry name" value="PAS"/>
</dbReference>
<keyword evidence="4" id="KW-0808">Transferase</keyword>
<dbReference type="InterPro" id="IPR036890">
    <property type="entry name" value="HATPase_C_sf"/>
</dbReference>
<dbReference type="InterPro" id="IPR052162">
    <property type="entry name" value="Sensor_kinase/Photoreceptor"/>
</dbReference>
<dbReference type="Pfam" id="PF02518">
    <property type="entry name" value="HATPase_c"/>
    <property type="match status" value="1"/>
</dbReference>
<sequence>MAGSALSGRIDTTGTAAGALPIALFEATTDCVLVLDRDWRFIYFNERSQDELDTQDLLGKTIWTSFPDTAGSTFEEVYRRVAKNRVSETFEAYYPDPLDAWYEVHAVPFHDMIVVFFRNTTKRKRASEALLQRYNELDTVLSYARVGIMHYAEDHRLVVINEQFCRILGRTREELDGLPMEAFTHPDDIPWSAAILAKHRETETPFYIKKRYIRPDGEVIWCSVAVSFVRYCEAEEPATIVVAREITEEMEAQQRAEETRTLLQSVVDSAEDLIFVKNTEGRFVLTNERMRSQFGVMPGEHEGDRFPEEAGRFRAEDDEVISSGKRLVVEERFPAPEGTRTFQTIKVPWQRDGEIRGIIAISRDISERVKSEAALRESEERFRLAALATEDAIWEWDLRRGTIEWSSSSASLTGEKPGNSLDWWSDRIHPDDREDVVNGILRFLESGDQRWERQYRFRRADGSHGIVFDRGYLVRDDDGTPTRMIGAICDITPRIEAQERINRLQAQLVQISRVSAMEAMGSTLAHEINQPLAAAGNYLLGLGRIMAGGEPDLAAVQSGIDQAHAEVTRAGEIIRRLRRLVEHGSAETRPVRLAEPVREAARLALSQAADVALTVAVPPDMEVLADPVQLQQVLFNLIRNSADAMRGCAEKAITIEAERTGRDVCLRVSDTGRGIAPEMSDRLFSAFASTKAGGLGVGLSICRTIVEAHGGRIWAEPAPGRGAVFAFTVPAAPADSPPPPAEAG</sequence>
<keyword evidence="5" id="KW-0418">Kinase</keyword>
<dbReference type="SMART" id="SM00091">
    <property type="entry name" value="PAS"/>
    <property type="match status" value="4"/>
</dbReference>
<dbReference type="Gene3D" id="3.30.565.10">
    <property type="entry name" value="Histidine kinase-like ATPase, C-terminal domain"/>
    <property type="match status" value="1"/>
</dbReference>
<evidence type="ECO:0000256" key="3">
    <source>
        <dbReference type="ARBA" id="ARBA00022553"/>
    </source>
</evidence>
<dbReference type="Proteomes" id="UP000444401">
    <property type="component" value="Unassembled WGS sequence"/>
</dbReference>
<feature type="domain" description="Histidine kinase" evidence="6">
    <location>
        <begin position="523"/>
        <end position="733"/>
    </location>
</feature>
<dbReference type="CDD" id="cd00130">
    <property type="entry name" value="PAS"/>
    <property type="match status" value="4"/>
</dbReference>
<reference evidence="9 10" key="1">
    <citation type="submission" date="2019-12" db="EMBL/GenBank/DDBJ databases">
        <title>Genomic-based taxomic classification of the family Erythrobacteraceae.</title>
        <authorList>
            <person name="Xu L."/>
        </authorList>
    </citation>
    <scope>NUCLEOTIDE SEQUENCE [LARGE SCALE GENOMIC DNA]</scope>
    <source>
        <strain evidence="9 10">H32</strain>
    </source>
</reference>
<keyword evidence="3" id="KW-0597">Phosphoprotein</keyword>